<keyword evidence="2" id="KW-0238">DNA-binding</keyword>
<dbReference type="CDD" id="cd07377">
    <property type="entry name" value="WHTH_GntR"/>
    <property type="match status" value="1"/>
</dbReference>
<gene>
    <name evidence="5" type="ORF">H0A36_22780</name>
</gene>
<dbReference type="AlphaFoldDB" id="A0A853IE83"/>
<dbReference type="GO" id="GO:0003700">
    <property type="term" value="F:DNA-binding transcription factor activity"/>
    <property type="evidence" value="ECO:0007669"/>
    <property type="project" value="InterPro"/>
</dbReference>
<name>A0A853IE83_9GAMM</name>
<organism evidence="5 6">
    <name type="scientific">Spartinivicinus marinus</name>
    <dbReference type="NCBI Taxonomy" id="2994442"/>
    <lineage>
        <taxon>Bacteria</taxon>
        <taxon>Pseudomonadati</taxon>
        <taxon>Pseudomonadota</taxon>
        <taxon>Gammaproteobacteria</taxon>
        <taxon>Oceanospirillales</taxon>
        <taxon>Zooshikellaceae</taxon>
        <taxon>Spartinivicinus</taxon>
    </lineage>
</organism>
<evidence type="ECO:0000313" key="5">
    <source>
        <dbReference type="EMBL" id="NYZ68848.1"/>
    </source>
</evidence>
<dbReference type="SUPFAM" id="SSF46785">
    <property type="entry name" value="Winged helix' DNA-binding domain"/>
    <property type="match status" value="1"/>
</dbReference>
<dbReference type="SMART" id="SM00345">
    <property type="entry name" value="HTH_GNTR"/>
    <property type="match status" value="1"/>
</dbReference>
<comment type="caution">
    <text evidence="5">The sequence shown here is derived from an EMBL/GenBank/DDBJ whole genome shotgun (WGS) entry which is preliminary data.</text>
</comment>
<dbReference type="InterPro" id="IPR008920">
    <property type="entry name" value="TF_FadR/GntR_C"/>
</dbReference>
<dbReference type="Gene3D" id="1.20.120.530">
    <property type="entry name" value="GntR ligand-binding domain-like"/>
    <property type="match status" value="1"/>
</dbReference>
<dbReference type="PROSITE" id="PS50949">
    <property type="entry name" value="HTH_GNTR"/>
    <property type="match status" value="1"/>
</dbReference>
<dbReference type="SMART" id="SM00895">
    <property type="entry name" value="FCD"/>
    <property type="match status" value="1"/>
</dbReference>
<keyword evidence="6" id="KW-1185">Reference proteome</keyword>
<evidence type="ECO:0000256" key="3">
    <source>
        <dbReference type="ARBA" id="ARBA00023163"/>
    </source>
</evidence>
<keyword evidence="1" id="KW-0805">Transcription regulation</keyword>
<dbReference type="InterPro" id="IPR036390">
    <property type="entry name" value="WH_DNA-bd_sf"/>
</dbReference>
<dbReference type="InterPro" id="IPR000524">
    <property type="entry name" value="Tscrpt_reg_HTH_GntR"/>
</dbReference>
<feature type="domain" description="HTH gntR-type" evidence="4">
    <location>
        <begin position="6"/>
        <end position="73"/>
    </location>
</feature>
<dbReference type="Gene3D" id="1.10.10.10">
    <property type="entry name" value="Winged helix-like DNA-binding domain superfamily/Winged helix DNA-binding domain"/>
    <property type="match status" value="1"/>
</dbReference>
<evidence type="ECO:0000313" key="6">
    <source>
        <dbReference type="Proteomes" id="UP000569732"/>
    </source>
</evidence>
<dbReference type="RefSeq" id="WP_180570847.1">
    <property type="nucleotide sequence ID" value="NZ_JACCKB010000052.1"/>
</dbReference>
<dbReference type="EMBL" id="JACCKB010000052">
    <property type="protein sequence ID" value="NYZ68848.1"/>
    <property type="molecule type" value="Genomic_DNA"/>
</dbReference>
<accession>A0A853IE83</accession>
<dbReference type="PANTHER" id="PTHR43537:SF24">
    <property type="entry name" value="GLUCONATE OPERON TRANSCRIPTIONAL REPRESSOR"/>
    <property type="match status" value="1"/>
</dbReference>
<evidence type="ECO:0000256" key="1">
    <source>
        <dbReference type="ARBA" id="ARBA00023015"/>
    </source>
</evidence>
<dbReference type="Proteomes" id="UP000569732">
    <property type="component" value="Unassembled WGS sequence"/>
</dbReference>
<evidence type="ECO:0000259" key="4">
    <source>
        <dbReference type="PROSITE" id="PS50949"/>
    </source>
</evidence>
<dbReference type="Pfam" id="PF07729">
    <property type="entry name" value="FCD"/>
    <property type="match status" value="1"/>
</dbReference>
<dbReference type="Pfam" id="PF00392">
    <property type="entry name" value="GntR"/>
    <property type="match status" value="1"/>
</dbReference>
<dbReference type="PANTHER" id="PTHR43537">
    <property type="entry name" value="TRANSCRIPTIONAL REGULATOR, GNTR FAMILY"/>
    <property type="match status" value="1"/>
</dbReference>
<dbReference type="GO" id="GO:0003677">
    <property type="term" value="F:DNA binding"/>
    <property type="evidence" value="ECO:0007669"/>
    <property type="project" value="UniProtKB-KW"/>
</dbReference>
<reference evidence="5 6" key="1">
    <citation type="submission" date="2020-07" db="EMBL/GenBank/DDBJ databases">
        <title>Endozoicomonas sp. nov., isolated from sediment.</title>
        <authorList>
            <person name="Gu T."/>
        </authorList>
    </citation>
    <scope>NUCLEOTIDE SEQUENCE [LARGE SCALE GENOMIC DNA]</scope>
    <source>
        <strain evidence="5 6">SM1973</strain>
    </source>
</reference>
<dbReference type="InterPro" id="IPR011711">
    <property type="entry name" value="GntR_C"/>
</dbReference>
<sequence length="223" mass="25439">MMFSKQSLEEQAVEYLREKILSGSYPTGEKLVESNLAKDLELSRTTIRMALNTLANEGLVIQKPYAGWRVASFTEHDLWEIYHLRVALESQAAEMLAEQITEEKSSQLKSFFEKYTHLCKTQPDNLEEICMHDLKLHQLIVSLTGSQRLIRIYNSVLNQLLIFIRMTHLDFDAKESANTHIELIKAICEGNTHLAGKLAKENVTIFTGLGKKLRLNMDPCGLD</sequence>
<protein>
    <submittedName>
        <fullName evidence="5">GntR family transcriptional regulator</fullName>
    </submittedName>
</protein>
<dbReference type="SUPFAM" id="SSF48008">
    <property type="entry name" value="GntR ligand-binding domain-like"/>
    <property type="match status" value="1"/>
</dbReference>
<dbReference type="InterPro" id="IPR036388">
    <property type="entry name" value="WH-like_DNA-bd_sf"/>
</dbReference>
<proteinExistence type="predicted"/>
<evidence type="ECO:0000256" key="2">
    <source>
        <dbReference type="ARBA" id="ARBA00023125"/>
    </source>
</evidence>
<keyword evidence="3" id="KW-0804">Transcription</keyword>